<dbReference type="EC" id="2.7.8.26" evidence="5 19"/>
<evidence type="ECO:0000256" key="19">
    <source>
        <dbReference type="HAMAP-Rule" id="MF_00719"/>
    </source>
</evidence>
<comment type="caution">
    <text evidence="19">Lacks conserved residue(s) required for the propagation of feature annotation.</text>
</comment>
<sequence length="250" mass="25211">MSMPARLRADLVCGIGLLSRLPTGWLAGDGLPCSMARSIWCWPLVGALLGGATGLAYAGLLQCGLATLPAAAWSIGMQLLLCGGLHEDGLADMADGCGGGRGRARKLEIMRDSRVGSYGVMALAVAMLVRVGALAAMPGMMALVALPVAGALARAGMVVLLWRLPPARGDGLASTLRTLPRPALAACLCLTGALTALLLPGARAVVAMVVAVAATGVMCRLARWQLGGQTGDVLGATAVVTECAVLTALS</sequence>
<comment type="subcellular location">
    <subcellularLocation>
        <location evidence="2 19">Cell membrane</location>
        <topology evidence="2 19">Multi-pass membrane protein</topology>
    </subcellularLocation>
</comment>
<evidence type="ECO:0000256" key="1">
    <source>
        <dbReference type="ARBA" id="ARBA00001946"/>
    </source>
</evidence>
<reference evidence="20 21" key="1">
    <citation type="submission" date="2020-03" db="EMBL/GenBank/DDBJ databases">
        <title>Isolation of cellulose-producing strains, genome characterization and application of the synthesized cellulose films as an economical and sustainable material for piezoelectric sensor construction.</title>
        <authorList>
            <person name="Mangayil R.K."/>
        </authorList>
    </citation>
    <scope>NUCLEOTIDE SEQUENCE [LARGE SCALE GENOMIC DNA]</scope>
    <source>
        <strain evidence="20 21">ENS 9a1a</strain>
    </source>
</reference>
<keyword evidence="13 19" id="KW-0472">Membrane</keyword>
<dbReference type="NCBIfam" id="TIGR00317">
    <property type="entry name" value="cobS"/>
    <property type="match status" value="1"/>
</dbReference>
<evidence type="ECO:0000256" key="18">
    <source>
        <dbReference type="ARBA" id="ARBA00049504"/>
    </source>
</evidence>
<evidence type="ECO:0000313" key="21">
    <source>
        <dbReference type="Proteomes" id="UP000502533"/>
    </source>
</evidence>
<evidence type="ECO:0000256" key="14">
    <source>
        <dbReference type="ARBA" id="ARBA00025228"/>
    </source>
</evidence>
<dbReference type="InterPro" id="IPR003805">
    <property type="entry name" value="CobS"/>
</dbReference>
<keyword evidence="21" id="KW-1185">Reference proteome</keyword>
<comment type="pathway">
    <text evidence="3 19">Cofactor biosynthesis; adenosylcobalamin biosynthesis; adenosylcobalamin from cob(II)yrinate a,c-diamide: step 7/7.</text>
</comment>
<evidence type="ECO:0000256" key="10">
    <source>
        <dbReference type="ARBA" id="ARBA00022692"/>
    </source>
</evidence>
<comment type="catalytic activity">
    <reaction evidence="17 19">
        <text>alpha-ribazole + adenosylcob(III)inamide-GDP = adenosylcob(III)alamin + GMP + H(+)</text>
        <dbReference type="Rhea" id="RHEA:16049"/>
        <dbReference type="ChEBI" id="CHEBI:10329"/>
        <dbReference type="ChEBI" id="CHEBI:15378"/>
        <dbReference type="ChEBI" id="CHEBI:18408"/>
        <dbReference type="ChEBI" id="CHEBI:58115"/>
        <dbReference type="ChEBI" id="CHEBI:60487"/>
        <dbReference type="EC" id="2.7.8.26"/>
    </reaction>
</comment>
<dbReference type="PANTHER" id="PTHR34148:SF1">
    <property type="entry name" value="ADENOSYLCOBINAMIDE-GDP RIBAZOLETRANSFERASE"/>
    <property type="match status" value="1"/>
</dbReference>
<keyword evidence="11 19" id="KW-0460">Magnesium</keyword>
<keyword evidence="12 19" id="KW-1133">Transmembrane helix</keyword>
<dbReference type="GO" id="GO:0051073">
    <property type="term" value="F:adenosylcobinamide-GDP ribazoletransferase activity"/>
    <property type="evidence" value="ECO:0007669"/>
    <property type="project" value="UniProtKB-UniRule"/>
</dbReference>
<comment type="catalytic activity">
    <reaction evidence="18 19">
        <text>alpha-ribazole 5'-phosphate + adenosylcob(III)inamide-GDP = adenosylcob(III)alamin 5'-phosphate + GMP + H(+)</text>
        <dbReference type="Rhea" id="RHEA:23560"/>
        <dbReference type="ChEBI" id="CHEBI:15378"/>
        <dbReference type="ChEBI" id="CHEBI:57918"/>
        <dbReference type="ChEBI" id="CHEBI:58115"/>
        <dbReference type="ChEBI" id="CHEBI:60487"/>
        <dbReference type="ChEBI" id="CHEBI:60493"/>
        <dbReference type="EC" id="2.7.8.26"/>
    </reaction>
</comment>
<evidence type="ECO:0000256" key="12">
    <source>
        <dbReference type="ARBA" id="ARBA00022989"/>
    </source>
</evidence>
<evidence type="ECO:0000256" key="17">
    <source>
        <dbReference type="ARBA" id="ARBA00048623"/>
    </source>
</evidence>
<comment type="cofactor">
    <cofactor evidence="1 19">
        <name>Mg(2+)</name>
        <dbReference type="ChEBI" id="CHEBI:18420"/>
    </cofactor>
</comment>
<evidence type="ECO:0000256" key="3">
    <source>
        <dbReference type="ARBA" id="ARBA00004663"/>
    </source>
</evidence>
<evidence type="ECO:0000256" key="8">
    <source>
        <dbReference type="ARBA" id="ARBA00022573"/>
    </source>
</evidence>
<proteinExistence type="inferred from homology"/>
<evidence type="ECO:0000256" key="2">
    <source>
        <dbReference type="ARBA" id="ARBA00004651"/>
    </source>
</evidence>
<evidence type="ECO:0000256" key="15">
    <source>
        <dbReference type="ARBA" id="ARBA00032605"/>
    </source>
</evidence>
<organism evidence="20 21">
    <name type="scientific">Komagataeibacter rhaeticus</name>
    <dbReference type="NCBI Taxonomy" id="215221"/>
    <lineage>
        <taxon>Bacteria</taxon>
        <taxon>Pseudomonadati</taxon>
        <taxon>Pseudomonadota</taxon>
        <taxon>Alphaproteobacteria</taxon>
        <taxon>Acetobacterales</taxon>
        <taxon>Acetobacteraceae</taxon>
        <taxon>Komagataeibacter</taxon>
    </lineage>
</organism>
<dbReference type="GO" id="GO:0009236">
    <property type="term" value="P:cobalamin biosynthetic process"/>
    <property type="evidence" value="ECO:0007669"/>
    <property type="project" value="UniProtKB-UniRule"/>
</dbReference>
<dbReference type="GO" id="GO:0005886">
    <property type="term" value="C:plasma membrane"/>
    <property type="evidence" value="ECO:0007669"/>
    <property type="project" value="UniProtKB-SubCell"/>
</dbReference>
<dbReference type="Pfam" id="PF02654">
    <property type="entry name" value="CobS"/>
    <property type="match status" value="1"/>
</dbReference>
<feature type="transmembrane region" description="Helical" evidence="19">
    <location>
        <begin position="142"/>
        <end position="162"/>
    </location>
</feature>
<evidence type="ECO:0000256" key="9">
    <source>
        <dbReference type="ARBA" id="ARBA00022679"/>
    </source>
</evidence>
<dbReference type="UniPathway" id="UPA00148">
    <property type="reaction ID" value="UER00238"/>
</dbReference>
<comment type="function">
    <text evidence="14 19">Joins adenosylcobinamide-GDP and alpha-ribazole to generate adenosylcobalamin (Ado-cobalamin). Also synthesizes adenosylcobalamin 5'-phosphate from adenosylcobinamide-GDP and alpha-ribazole 5'-phosphate.</text>
</comment>
<dbReference type="GO" id="GO:0008818">
    <property type="term" value="F:cobalamin 5'-phosphate synthase activity"/>
    <property type="evidence" value="ECO:0007669"/>
    <property type="project" value="UniProtKB-UniRule"/>
</dbReference>
<feature type="transmembrane region" description="Helical" evidence="19">
    <location>
        <begin position="183"/>
        <end position="199"/>
    </location>
</feature>
<dbReference type="AlphaFoldDB" id="A0A181CCN4"/>
<evidence type="ECO:0000256" key="7">
    <source>
        <dbReference type="ARBA" id="ARBA00022475"/>
    </source>
</evidence>
<keyword evidence="10 19" id="KW-0812">Transmembrane</keyword>
<name>A0A181CCN4_9PROT</name>
<evidence type="ECO:0000256" key="6">
    <source>
        <dbReference type="ARBA" id="ARBA00015850"/>
    </source>
</evidence>
<dbReference type="HAMAP" id="MF_00719">
    <property type="entry name" value="CobS"/>
    <property type="match status" value="1"/>
</dbReference>
<accession>A0A181CCN4</accession>
<evidence type="ECO:0000313" key="20">
    <source>
        <dbReference type="EMBL" id="QIP36034.1"/>
    </source>
</evidence>
<dbReference type="EMBL" id="CP050139">
    <property type="protein sequence ID" value="QIP36034.1"/>
    <property type="molecule type" value="Genomic_DNA"/>
</dbReference>
<evidence type="ECO:0000256" key="4">
    <source>
        <dbReference type="ARBA" id="ARBA00010561"/>
    </source>
</evidence>
<gene>
    <name evidence="19 20" type="primary">cobS</name>
    <name evidence="20" type="ORF">GWK63_11575</name>
</gene>
<evidence type="ECO:0000256" key="5">
    <source>
        <dbReference type="ARBA" id="ARBA00013200"/>
    </source>
</evidence>
<evidence type="ECO:0000256" key="11">
    <source>
        <dbReference type="ARBA" id="ARBA00022842"/>
    </source>
</evidence>
<keyword evidence="8 19" id="KW-0169">Cobalamin biosynthesis</keyword>
<protein>
    <recommendedName>
        <fullName evidence="6 19">Adenosylcobinamide-GDP ribazoletransferase</fullName>
        <ecNumber evidence="5 19">2.7.8.26</ecNumber>
    </recommendedName>
    <alternativeName>
        <fullName evidence="16 19">Cobalamin synthase</fullName>
    </alternativeName>
    <alternativeName>
        <fullName evidence="15 19">Cobalamin-5'-phosphate synthase</fullName>
    </alternativeName>
</protein>
<dbReference type="PANTHER" id="PTHR34148">
    <property type="entry name" value="ADENOSYLCOBINAMIDE-GDP RIBAZOLETRANSFERASE"/>
    <property type="match status" value="1"/>
</dbReference>
<keyword evidence="7 19" id="KW-1003">Cell membrane</keyword>
<dbReference type="Proteomes" id="UP000502533">
    <property type="component" value="Chromosome"/>
</dbReference>
<evidence type="ECO:0000256" key="16">
    <source>
        <dbReference type="ARBA" id="ARBA00032853"/>
    </source>
</evidence>
<feature type="transmembrane region" description="Helical" evidence="19">
    <location>
        <begin position="115"/>
        <end position="136"/>
    </location>
</feature>
<evidence type="ECO:0000256" key="13">
    <source>
        <dbReference type="ARBA" id="ARBA00023136"/>
    </source>
</evidence>
<dbReference type="KEGG" id="kre:GWK63_11575"/>
<keyword evidence="9 19" id="KW-0808">Transferase</keyword>
<comment type="similarity">
    <text evidence="4 19">Belongs to the CobS family.</text>
</comment>